<accession>A0AAD3T4E2</accession>
<proteinExistence type="predicted"/>
<gene>
    <name evidence="1" type="ORF">Nepgr_024107</name>
</gene>
<organism evidence="1 2">
    <name type="scientific">Nepenthes gracilis</name>
    <name type="common">Slender pitcher plant</name>
    <dbReference type="NCBI Taxonomy" id="150966"/>
    <lineage>
        <taxon>Eukaryota</taxon>
        <taxon>Viridiplantae</taxon>
        <taxon>Streptophyta</taxon>
        <taxon>Embryophyta</taxon>
        <taxon>Tracheophyta</taxon>
        <taxon>Spermatophyta</taxon>
        <taxon>Magnoliopsida</taxon>
        <taxon>eudicotyledons</taxon>
        <taxon>Gunneridae</taxon>
        <taxon>Pentapetalae</taxon>
        <taxon>Caryophyllales</taxon>
        <taxon>Nepenthaceae</taxon>
        <taxon>Nepenthes</taxon>
    </lineage>
</organism>
<comment type="caution">
    <text evidence="1">The sequence shown here is derived from an EMBL/GenBank/DDBJ whole genome shotgun (WGS) entry which is preliminary data.</text>
</comment>
<evidence type="ECO:0000313" key="1">
    <source>
        <dbReference type="EMBL" id="GMH22264.1"/>
    </source>
</evidence>
<reference evidence="1" key="1">
    <citation type="submission" date="2023-05" db="EMBL/GenBank/DDBJ databases">
        <title>Nepenthes gracilis genome sequencing.</title>
        <authorList>
            <person name="Fukushima K."/>
        </authorList>
    </citation>
    <scope>NUCLEOTIDE SEQUENCE</scope>
    <source>
        <strain evidence="1">SING2019-196</strain>
    </source>
</reference>
<evidence type="ECO:0000313" key="2">
    <source>
        <dbReference type="Proteomes" id="UP001279734"/>
    </source>
</evidence>
<protein>
    <submittedName>
        <fullName evidence="1">Uncharacterized protein</fullName>
    </submittedName>
</protein>
<dbReference type="Proteomes" id="UP001279734">
    <property type="component" value="Unassembled WGS sequence"/>
</dbReference>
<keyword evidence="2" id="KW-1185">Reference proteome</keyword>
<dbReference type="AlphaFoldDB" id="A0AAD3T4E2"/>
<dbReference type="EMBL" id="BSYO01000024">
    <property type="protein sequence ID" value="GMH22264.1"/>
    <property type="molecule type" value="Genomic_DNA"/>
</dbReference>
<name>A0AAD3T4E2_NEPGR</name>
<sequence length="86" mass="9803">MVLGCGRGCGTWWWSRLCCSGRVHGVWRGPRTWCLVVAEDVELGGGRGHVVVAKYMGFGGRGHGAWWWPRTLSLWWQRTLFCPRTL</sequence>